<dbReference type="InterPro" id="IPR011009">
    <property type="entry name" value="Kinase-like_dom_sf"/>
</dbReference>
<feature type="domain" description="Protein kinase" evidence="1">
    <location>
        <begin position="1"/>
        <end position="199"/>
    </location>
</feature>
<dbReference type="Pfam" id="PF00069">
    <property type="entry name" value="Pkinase"/>
    <property type="match status" value="1"/>
</dbReference>
<dbReference type="PANTHER" id="PTHR15508">
    <property type="entry name" value="RIBOSOMAL PROTEIN S6 KINASE"/>
    <property type="match status" value="1"/>
</dbReference>
<protein>
    <recommendedName>
        <fullName evidence="1">Protein kinase domain-containing protein</fullName>
    </recommendedName>
</protein>
<sequence>MNYRGMTRSVSFDCDFRSPSRNRTKTASYLFEHIDSTNVDSSRIPETFIKKWMAQMVTAVSRLHSLGVVCRDLKPSNILLGDGGQVYLTYFCKLGDTDQEPDWDAKKNLYAAPEVGSVHKYARSCDWWSIGAVLYELVVGRNLRECHPGGINSHTCLHIPPFVSNETRGLLEGLLRHNPNERLGSGMAGSEEIKAHPFFTGVDWRALEYS</sequence>
<evidence type="ECO:0000313" key="2">
    <source>
        <dbReference type="EMBL" id="CEK88095.1"/>
    </source>
</evidence>
<evidence type="ECO:0000259" key="1">
    <source>
        <dbReference type="PROSITE" id="PS50011"/>
    </source>
</evidence>
<dbReference type="GO" id="GO:0004672">
    <property type="term" value="F:protein kinase activity"/>
    <property type="evidence" value="ECO:0007669"/>
    <property type="project" value="InterPro"/>
</dbReference>
<organism evidence="2">
    <name type="scientific">Arion vulgaris</name>
    <dbReference type="NCBI Taxonomy" id="1028688"/>
    <lineage>
        <taxon>Eukaryota</taxon>
        <taxon>Metazoa</taxon>
        <taxon>Spiralia</taxon>
        <taxon>Lophotrochozoa</taxon>
        <taxon>Mollusca</taxon>
        <taxon>Gastropoda</taxon>
        <taxon>Heterobranchia</taxon>
        <taxon>Euthyneura</taxon>
        <taxon>Panpulmonata</taxon>
        <taxon>Eupulmonata</taxon>
        <taxon>Stylommatophora</taxon>
        <taxon>Helicina</taxon>
        <taxon>Arionoidea</taxon>
        <taxon>Arionidae</taxon>
        <taxon>Arion</taxon>
    </lineage>
</organism>
<name>A0A0B7B7L3_9EUPU</name>
<accession>A0A0B7B7L3</accession>
<dbReference type="SUPFAM" id="SSF56112">
    <property type="entry name" value="Protein kinase-like (PK-like)"/>
    <property type="match status" value="1"/>
</dbReference>
<dbReference type="AlphaFoldDB" id="A0A0B7B7L3"/>
<dbReference type="EMBL" id="HACG01041230">
    <property type="protein sequence ID" value="CEK88095.1"/>
    <property type="molecule type" value="Transcribed_RNA"/>
</dbReference>
<dbReference type="PANTHER" id="PTHR15508:SF8">
    <property type="entry name" value="LD24550P"/>
    <property type="match status" value="1"/>
</dbReference>
<gene>
    <name evidence="2" type="primary">ORF163191</name>
</gene>
<dbReference type="Gene3D" id="1.10.510.10">
    <property type="entry name" value="Transferase(Phosphotransferase) domain 1"/>
    <property type="match status" value="1"/>
</dbReference>
<proteinExistence type="predicted"/>
<reference evidence="2" key="1">
    <citation type="submission" date="2014-12" db="EMBL/GenBank/DDBJ databases">
        <title>Insight into the proteome of Arion vulgaris.</title>
        <authorList>
            <person name="Aradska J."/>
            <person name="Bulat T."/>
            <person name="Smidak R."/>
            <person name="Sarate P."/>
            <person name="Gangsoo J."/>
            <person name="Sialana F."/>
            <person name="Bilban M."/>
            <person name="Lubec G."/>
        </authorList>
    </citation>
    <scope>NUCLEOTIDE SEQUENCE</scope>
    <source>
        <tissue evidence="2">Skin</tissue>
    </source>
</reference>
<dbReference type="SMART" id="SM00220">
    <property type="entry name" value="S_TKc"/>
    <property type="match status" value="1"/>
</dbReference>
<dbReference type="GO" id="GO:0005524">
    <property type="term" value="F:ATP binding"/>
    <property type="evidence" value="ECO:0007669"/>
    <property type="project" value="InterPro"/>
</dbReference>
<dbReference type="PROSITE" id="PS50011">
    <property type="entry name" value="PROTEIN_KINASE_DOM"/>
    <property type="match status" value="1"/>
</dbReference>
<dbReference type="InterPro" id="IPR000719">
    <property type="entry name" value="Prot_kinase_dom"/>
</dbReference>
<dbReference type="InterPro" id="IPR051866">
    <property type="entry name" value="Intracell_Sig-Traffick_Protein"/>
</dbReference>